<evidence type="ECO:0000313" key="5">
    <source>
        <dbReference type="Proteomes" id="UP001600888"/>
    </source>
</evidence>
<keyword evidence="3" id="KW-0732">Signal</keyword>
<feature type="compositionally biased region" description="Polar residues" evidence="1">
    <location>
        <begin position="301"/>
        <end position="313"/>
    </location>
</feature>
<feature type="region of interest" description="Disordered" evidence="1">
    <location>
        <begin position="418"/>
        <end position="618"/>
    </location>
</feature>
<name>A0ABR4F6H4_9PEZI</name>
<reference evidence="4 5" key="1">
    <citation type="submission" date="2024-03" db="EMBL/GenBank/DDBJ databases">
        <title>A high-quality draft genome sequence of Diaporthe vaccinii, a causative agent of upright dieback and viscid rot disease in cranberry plants.</title>
        <authorList>
            <person name="Sarrasin M."/>
            <person name="Lang B.F."/>
            <person name="Burger G."/>
        </authorList>
    </citation>
    <scope>NUCLEOTIDE SEQUENCE [LARGE SCALE GENOMIC DNA]</scope>
    <source>
        <strain evidence="4 5">IS7</strain>
    </source>
</reference>
<proteinExistence type="predicted"/>
<organism evidence="4 5">
    <name type="scientific">Diaporthe vaccinii</name>
    <dbReference type="NCBI Taxonomy" id="105482"/>
    <lineage>
        <taxon>Eukaryota</taxon>
        <taxon>Fungi</taxon>
        <taxon>Dikarya</taxon>
        <taxon>Ascomycota</taxon>
        <taxon>Pezizomycotina</taxon>
        <taxon>Sordariomycetes</taxon>
        <taxon>Sordariomycetidae</taxon>
        <taxon>Diaporthales</taxon>
        <taxon>Diaporthaceae</taxon>
        <taxon>Diaporthe</taxon>
        <taxon>Diaporthe eres species complex</taxon>
    </lineage>
</organism>
<feature type="region of interest" description="Disordered" evidence="1">
    <location>
        <begin position="278"/>
        <end position="387"/>
    </location>
</feature>
<dbReference type="EMBL" id="JBAWTH010000010">
    <property type="protein sequence ID" value="KAL2290291.1"/>
    <property type="molecule type" value="Genomic_DNA"/>
</dbReference>
<keyword evidence="2" id="KW-0812">Transmembrane</keyword>
<sequence>MGLRGARSWAPCTLLLLLSAVLPRHAAAMFQGDGRRELVHKVYKVKITEDHITRDSQLDKRAKNQCPTNYNLCASSLGGDCCPNNYACAKDSCYATTAAVSTCAGRASYYACPLDVGGGCCPQGLVCGANQACSPPAGATYSQTCDTGFSLCAASLGGGCCKSGMACGSTACYNPSPSTTVVVVATTQGSSATTITSTSVFTPTAEPSDSGADVVAKIFPSTYPKQATTEGDDSSGGGGSSGLSKGVIGGIVGGAAAVLVIFLAVAYFLVKRLNKTKRAVESRRETTSGSGTRQTAEKKSATQVSITRLQPTPSEVDAMDCDPLMVSSSVASPRGQQQYPRPGNGRSRSGSDAPSQPSEYSSSAAGPRWNTPSVDSDGGDSTSRGYFSLPARVHNQLGGRDARRASEASSQYSYHRFAHGGRHHGRNYSNASELSAGSDELGSQQGLGSPLIGPTAVELSNDGGFVPELPGSDTETESNGPHGANGRRPNQTRTRSTSVVSPMSITAVNKPPLTHGTFARRRGNSAVSPMDGQNGNGGRGRSDSSTAPEQRLGSIDESATAAAPPTNSMHGYFGSPTTAVGQTAAGTRAGFDTPPLPGYVSLGLPSSGNQAEQGQDEK</sequence>
<keyword evidence="2" id="KW-0472">Membrane</keyword>
<accession>A0ABR4F6H4</accession>
<evidence type="ECO:0000256" key="1">
    <source>
        <dbReference type="SAM" id="MobiDB-lite"/>
    </source>
</evidence>
<feature type="compositionally biased region" description="Polar residues" evidence="1">
    <location>
        <begin position="488"/>
        <end position="507"/>
    </location>
</feature>
<protein>
    <recommendedName>
        <fullName evidence="6">Mid2 domain-containing protein</fullName>
    </recommendedName>
</protein>
<feature type="chain" id="PRO_5045031908" description="Mid2 domain-containing protein" evidence="3">
    <location>
        <begin position="29"/>
        <end position="618"/>
    </location>
</feature>
<evidence type="ECO:0000256" key="2">
    <source>
        <dbReference type="SAM" id="Phobius"/>
    </source>
</evidence>
<evidence type="ECO:0008006" key="6">
    <source>
        <dbReference type="Google" id="ProtNLM"/>
    </source>
</evidence>
<feature type="compositionally biased region" description="Polar residues" evidence="1">
    <location>
        <begin position="346"/>
        <end position="385"/>
    </location>
</feature>
<feature type="compositionally biased region" description="Polar residues" evidence="1">
    <location>
        <begin position="427"/>
        <end position="447"/>
    </location>
</feature>
<dbReference type="EMBL" id="JBAWTH010000010">
    <property type="protein sequence ID" value="KAL2290292.1"/>
    <property type="molecule type" value="Genomic_DNA"/>
</dbReference>
<evidence type="ECO:0000256" key="3">
    <source>
        <dbReference type="SAM" id="SignalP"/>
    </source>
</evidence>
<evidence type="ECO:0000313" key="4">
    <source>
        <dbReference type="EMBL" id="KAL2290292.1"/>
    </source>
</evidence>
<feature type="compositionally biased region" description="Polar residues" evidence="1">
    <location>
        <begin position="565"/>
        <end position="585"/>
    </location>
</feature>
<keyword evidence="5" id="KW-1185">Reference proteome</keyword>
<feature type="compositionally biased region" description="Polar residues" evidence="1">
    <location>
        <begin position="326"/>
        <end position="339"/>
    </location>
</feature>
<keyword evidence="2" id="KW-1133">Transmembrane helix</keyword>
<feature type="compositionally biased region" description="Polar residues" evidence="1">
    <location>
        <begin position="604"/>
        <end position="618"/>
    </location>
</feature>
<dbReference type="Proteomes" id="UP001600888">
    <property type="component" value="Unassembled WGS sequence"/>
</dbReference>
<feature type="signal peptide" evidence="3">
    <location>
        <begin position="1"/>
        <end position="28"/>
    </location>
</feature>
<feature type="transmembrane region" description="Helical" evidence="2">
    <location>
        <begin position="247"/>
        <end position="270"/>
    </location>
</feature>
<gene>
    <name evidence="4" type="ORF">FJTKL_00736</name>
</gene>
<comment type="caution">
    <text evidence="4">The sequence shown here is derived from an EMBL/GenBank/DDBJ whole genome shotgun (WGS) entry which is preliminary data.</text>
</comment>